<dbReference type="PROSITE" id="PS51975">
    <property type="entry name" value="RNASE_H_2"/>
    <property type="match status" value="1"/>
</dbReference>
<keyword evidence="12 14" id="KW-0378">Hydrolase</keyword>
<evidence type="ECO:0000259" key="17">
    <source>
        <dbReference type="PROSITE" id="PS51975"/>
    </source>
</evidence>
<keyword evidence="13 14" id="KW-0464">Manganese</keyword>
<keyword evidence="8 14" id="KW-0963">Cytoplasm</keyword>
<dbReference type="GO" id="GO:0030145">
    <property type="term" value="F:manganese ion binding"/>
    <property type="evidence" value="ECO:0007669"/>
    <property type="project" value="UniProtKB-UniRule"/>
</dbReference>
<evidence type="ECO:0000256" key="9">
    <source>
        <dbReference type="ARBA" id="ARBA00022722"/>
    </source>
</evidence>
<keyword evidence="9 14" id="KW-0540">Nuclease</keyword>
<evidence type="ECO:0000256" key="14">
    <source>
        <dbReference type="HAMAP-Rule" id="MF_00052"/>
    </source>
</evidence>
<dbReference type="Gene3D" id="3.30.420.10">
    <property type="entry name" value="Ribonuclease H-like superfamily/Ribonuclease H"/>
    <property type="match status" value="1"/>
</dbReference>
<organism evidence="18">
    <name type="scientific">candidate division WOR-3 bacterium</name>
    <dbReference type="NCBI Taxonomy" id="2052148"/>
    <lineage>
        <taxon>Bacteria</taxon>
        <taxon>Bacteria division WOR-3</taxon>
    </lineage>
</organism>
<feature type="domain" description="RNase H type-2" evidence="17">
    <location>
        <begin position="6"/>
        <end position="195"/>
    </location>
</feature>
<evidence type="ECO:0000256" key="10">
    <source>
        <dbReference type="ARBA" id="ARBA00022723"/>
    </source>
</evidence>
<comment type="subcellular location">
    <subcellularLocation>
        <location evidence="4 14">Cytoplasm</location>
    </subcellularLocation>
</comment>
<comment type="catalytic activity">
    <reaction evidence="1 14 15 16">
        <text>Endonucleolytic cleavage to 5'-phosphomonoester.</text>
        <dbReference type="EC" id="3.1.26.4"/>
    </reaction>
</comment>
<comment type="function">
    <text evidence="3 14 16">Endonuclease that specifically degrades the RNA of RNA-DNA hybrids.</text>
</comment>
<evidence type="ECO:0000256" key="15">
    <source>
        <dbReference type="PROSITE-ProRule" id="PRU01319"/>
    </source>
</evidence>
<dbReference type="Proteomes" id="UP000885672">
    <property type="component" value="Unassembled WGS sequence"/>
</dbReference>
<dbReference type="Pfam" id="PF01351">
    <property type="entry name" value="RNase_HII"/>
    <property type="match status" value="1"/>
</dbReference>
<name>A0A7V0T7B5_UNCW3</name>
<dbReference type="InterPro" id="IPR024567">
    <property type="entry name" value="RNase_HII/HIII_dom"/>
</dbReference>
<accession>A0A7V0T7B5</accession>
<dbReference type="EMBL" id="DSBX01000315">
    <property type="protein sequence ID" value="HDR00244.1"/>
    <property type="molecule type" value="Genomic_DNA"/>
</dbReference>
<dbReference type="CDD" id="cd07182">
    <property type="entry name" value="RNase_HII_bacteria_HII_like"/>
    <property type="match status" value="1"/>
</dbReference>
<dbReference type="GO" id="GO:0004523">
    <property type="term" value="F:RNA-DNA hybrid ribonuclease activity"/>
    <property type="evidence" value="ECO:0007669"/>
    <property type="project" value="UniProtKB-UniRule"/>
</dbReference>
<dbReference type="HAMAP" id="MF_00052_B">
    <property type="entry name" value="RNase_HII_B"/>
    <property type="match status" value="1"/>
</dbReference>
<feature type="binding site" evidence="14 15">
    <location>
        <position position="12"/>
    </location>
    <ligand>
        <name>a divalent metal cation</name>
        <dbReference type="ChEBI" id="CHEBI:60240"/>
    </ligand>
</feature>
<dbReference type="InterPro" id="IPR022898">
    <property type="entry name" value="RNase_HII"/>
</dbReference>
<dbReference type="AlphaFoldDB" id="A0A7V0T7B5"/>
<feature type="binding site" evidence="14 15">
    <location>
        <position position="13"/>
    </location>
    <ligand>
        <name>a divalent metal cation</name>
        <dbReference type="ChEBI" id="CHEBI:60240"/>
    </ligand>
</feature>
<evidence type="ECO:0000256" key="11">
    <source>
        <dbReference type="ARBA" id="ARBA00022759"/>
    </source>
</evidence>
<comment type="cofactor">
    <cofactor evidence="2">
        <name>Mg(2+)</name>
        <dbReference type="ChEBI" id="CHEBI:18420"/>
    </cofactor>
</comment>
<comment type="similarity">
    <text evidence="5 14 16">Belongs to the RNase HII family.</text>
</comment>
<evidence type="ECO:0000256" key="13">
    <source>
        <dbReference type="ARBA" id="ARBA00023211"/>
    </source>
</evidence>
<proteinExistence type="inferred from homology"/>
<gene>
    <name evidence="14" type="primary">rnhB</name>
    <name evidence="18" type="ORF">ENN51_08195</name>
</gene>
<evidence type="ECO:0000313" key="18">
    <source>
        <dbReference type="EMBL" id="HDR00244.1"/>
    </source>
</evidence>
<evidence type="ECO:0000256" key="8">
    <source>
        <dbReference type="ARBA" id="ARBA00022490"/>
    </source>
</evidence>
<comment type="cofactor">
    <cofactor evidence="14 15">
        <name>Mn(2+)</name>
        <dbReference type="ChEBI" id="CHEBI:29035"/>
    </cofactor>
    <cofactor evidence="14 15">
        <name>Mg(2+)</name>
        <dbReference type="ChEBI" id="CHEBI:18420"/>
    </cofactor>
    <text evidence="14 15">Manganese or magnesium. Binds 1 divalent metal ion per monomer in the absence of substrate. May bind a second metal ion after substrate binding.</text>
</comment>
<dbReference type="SUPFAM" id="SSF53098">
    <property type="entry name" value="Ribonuclease H-like"/>
    <property type="match status" value="1"/>
</dbReference>
<keyword evidence="10 14" id="KW-0479">Metal-binding</keyword>
<evidence type="ECO:0000256" key="12">
    <source>
        <dbReference type="ARBA" id="ARBA00022801"/>
    </source>
</evidence>
<dbReference type="GO" id="GO:0032299">
    <property type="term" value="C:ribonuclease H2 complex"/>
    <property type="evidence" value="ECO:0007669"/>
    <property type="project" value="TreeGrafter"/>
</dbReference>
<evidence type="ECO:0000256" key="5">
    <source>
        <dbReference type="ARBA" id="ARBA00007383"/>
    </source>
</evidence>
<evidence type="ECO:0000256" key="6">
    <source>
        <dbReference type="ARBA" id="ARBA00012180"/>
    </source>
</evidence>
<evidence type="ECO:0000256" key="2">
    <source>
        <dbReference type="ARBA" id="ARBA00001946"/>
    </source>
</evidence>
<dbReference type="InterPro" id="IPR012337">
    <property type="entry name" value="RNaseH-like_sf"/>
</dbReference>
<dbReference type="GO" id="GO:0043137">
    <property type="term" value="P:DNA replication, removal of RNA primer"/>
    <property type="evidence" value="ECO:0007669"/>
    <property type="project" value="TreeGrafter"/>
</dbReference>
<evidence type="ECO:0000256" key="4">
    <source>
        <dbReference type="ARBA" id="ARBA00004496"/>
    </source>
</evidence>
<protein>
    <recommendedName>
        <fullName evidence="7 14">Ribonuclease HII</fullName>
        <shortName evidence="14">RNase HII</shortName>
        <ecNumber evidence="6 14">3.1.26.4</ecNumber>
    </recommendedName>
</protein>
<dbReference type="GO" id="GO:0006298">
    <property type="term" value="P:mismatch repair"/>
    <property type="evidence" value="ECO:0007669"/>
    <property type="project" value="TreeGrafter"/>
</dbReference>
<reference evidence="18" key="1">
    <citation type="journal article" date="2020" name="mSystems">
        <title>Genome- and Community-Level Interaction Insights into Carbon Utilization and Element Cycling Functions of Hydrothermarchaeota in Hydrothermal Sediment.</title>
        <authorList>
            <person name="Zhou Z."/>
            <person name="Liu Y."/>
            <person name="Xu W."/>
            <person name="Pan J."/>
            <person name="Luo Z.H."/>
            <person name="Li M."/>
        </authorList>
    </citation>
    <scope>NUCLEOTIDE SEQUENCE [LARGE SCALE GENOMIC DNA]</scope>
    <source>
        <strain evidence="18">SpSt-1182</strain>
    </source>
</reference>
<dbReference type="EC" id="3.1.26.4" evidence="6 14"/>
<evidence type="ECO:0000256" key="1">
    <source>
        <dbReference type="ARBA" id="ARBA00000077"/>
    </source>
</evidence>
<evidence type="ECO:0000256" key="3">
    <source>
        <dbReference type="ARBA" id="ARBA00004065"/>
    </source>
</evidence>
<dbReference type="GO" id="GO:0005737">
    <property type="term" value="C:cytoplasm"/>
    <property type="evidence" value="ECO:0007669"/>
    <property type="project" value="UniProtKB-SubCell"/>
</dbReference>
<dbReference type="NCBIfam" id="NF000595">
    <property type="entry name" value="PRK00015.1-3"/>
    <property type="match status" value="1"/>
</dbReference>
<comment type="caution">
    <text evidence="18">The sequence shown here is derived from an EMBL/GenBank/DDBJ whole genome shotgun (WGS) entry which is preliminary data.</text>
</comment>
<sequence length="196" mass="20830">MWNRNVRFCGVDEAGRGALAGPVVAAAVMMPPGLLVNGVNDSKLVSPRRRTELAAEIHRHAQAWAVAASSPALIDDRNILEATCRAMLRAIAKLAVAPQLVLVDGPGLPGSPLACRGIIGGDRRCYSIACASILAKVHRDRLMARLDRTHPGYSFRRHKGYGTAAHLAALHELGPSPTHRHSFAPVAACTAPGDCR</sequence>
<feature type="binding site" evidence="14 15">
    <location>
        <position position="104"/>
    </location>
    <ligand>
        <name>a divalent metal cation</name>
        <dbReference type="ChEBI" id="CHEBI:60240"/>
    </ligand>
</feature>
<dbReference type="GO" id="GO:0003723">
    <property type="term" value="F:RNA binding"/>
    <property type="evidence" value="ECO:0007669"/>
    <property type="project" value="UniProtKB-UniRule"/>
</dbReference>
<evidence type="ECO:0000256" key="7">
    <source>
        <dbReference type="ARBA" id="ARBA00019179"/>
    </source>
</evidence>
<dbReference type="InterPro" id="IPR036397">
    <property type="entry name" value="RNaseH_sf"/>
</dbReference>
<evidence type="ECO:0000256" key="16">
    <source>
        <dbReference type="RuleBase" id="RU003515"/>
    </source>
</evidence>
<keyword evidence="11 14" id="KW-0255">Endonuclease</keyword>
<dbReference type="PANTHER" id="PTHR10954:SF18">
    <property type="entry name" value="RIBONUCLEASE HII"/>
    <property type="match status" value="1"/>
</dbReference>
<dbReference type="InterPro" id="IPR001352">
    <property type="entry name" value="RNase_HII/HIII"/>
</dbReference>
<dbReference type="PANTHER" id="PTHR10954">
    <property type="entry name" value="RIBONUCLEASE H2 SUBUNIT A"/>
    <property type="match status" value="1"/>
</dbReference>